<name>A0A5B7K0F4_PORTR</name>
<protein>
    <submittedName>
        <fullName evidence="1">Uncharacterized protein</fullName>
    </submittedName>
</protein>
<organism evidence="1 2">
    <name type="scientific">Portunus trituberculatus</name>
    <name type="common">Swimming crab</name>
    <name type="synonym">Neptunus trituberculatus</name>
    <dbReference type="NCBI Taxonomy" id="210409"/>
    <lineage>
        <taxon>Eukaryota</taxon>
        <taxon>Metazoa</taxon>
        <taxon>Ecdysozoa</taxon>
        <taxon>Arthropoda</taxon>
        <taxon>Crustacea</taxon>
        <taxon>Multicrustacea</taxon>
        <taxon>Malacostraca</taxon>
        <taxon>Eumalacostraca</taxon>
        <taxon>Eucarida</taxon>
        <taxon>Decapoda</taxon>
        <taxon>Pleocyemata</taxon>
        <taxon>Brachyura</taxon>
        <taxon>Eubrachyura</taxon>
        <taxon>Portunoidea</taxon>
        <taxon>Portunidae</taxon>
        <taxon>Portuninae</taxon>
        <taxon>Portunus</taxon>
    </lineage>
</organism>
<sequence>MCGGQLEKWWPAPQVTSSSAKYNEISLRKQPDVCTAPRRSHAKPVTLLVVREGPCGGEEVVWEGRH</sequence>
<dbReference type="EMBL" id="VSRR010138051">
    <property type="protein sequence ID" value="MPD03812.1"/>
    <property type="molecule type" value="Genomic_DNA"/>
</dbReference>
<proteinExistence type="predicted"/>
<evidence type="ECO:0000313" key="1">
    <source>
        <dbReference type="EMBL" id="MPD03812.1"/>
    </source>
</evidence>
<reference evidence="1 2" key="1">
    <citation type="submission" date="2019-05" db="EMBL/GenBank/DDBJ databases">
        <title>Another draft genome of Portunus trituberculatus and its Hox gene families provides insights of decapod evolution.</title>
        <authorList>
            <person name="Jeong J.-H."/>
            <person name="Song I."/>
            <person name="Kim S."/>
            <person name="Choi T."/>
            <person name="Kim D."/>
            <person name="Ryu S."/>
            <person name="Kim W."/>
        </authorList>
    </citation>
    <scope>NUCLEOTIDE SEQUENCE [LARGE SCALE GENOMIC DNA]</scope>
    <source>
        <tissue evidence="1">Muscle</tissue>
    </source>
</reference>
<comment type="caution">
    <text evidence="1">The sequence shown here is derived from an EMBL/GenBank/DDBJ whole genome shotgun (WGS) entry which is preliminary data.</text>
</comment>
<dbReference type="Proteomes" id="UP000324222">
    <property type="component" value="Unassembled WGS sequence"/>
</dbReference>
<accession>A0A5B7K0F4</accession>
<dbReference type="AlphaFoldDB" id="A0A5B7K0F4"/>
<gene>
    <name evidence="1" type="ORF">E2C01_099466</name>
</gene>
<evidence type="ECO:0000313" key="2">
    <source>
        <dbReference type="Proteomes" id="UP000324222"/>
    </source>
</evidence>
<keyword evidence="2" id="KW-1185">Reference proteome</keyword>